<keyword evidence="3" id="KW-1185">Reference proteome</keyword>
<dbReference type="Proteomes" id="UP000075714">
    <property type="component" value="Unassembled WGS sequence"/>
</dbReference>
<dbReference type="STRING" id="33097.A0A150GFS5"/>
<evidence type="ECO:0000313" key="3">
    <source>
        <dbReference type="Proteomes" id="UP000075714"/>
    </source>
</evidence>
<gene>
    <name evidence="2" type="ORF">GPECTOR_28g855</name>
</gene>
<name>A0A150GFS5_GONPE</name>
<accession>A0A150GFS5</accession>
<evidence type="ECO:0000259" key="1">
    <source>
        <dbReference type="Pfam" id="PF05548"/>
    </source>
</evidence>
<dbReference type="AlphaFoldDB" id="A0A150GFS5"/>
<protein>
    <recommendedName>
        <fullName evidence="1">Peptidase M11 gametolysin domain-containing protein</fullName>
    </recommendedName>
</protein>
<dbReference type="OrthoDB" id="535741at2759"/>
<organism evidence="2 3">
    <name type="scientific">Gonium pectorale</name>
    <name type="common">Green alga</name>
    <dbReference type="NCBI Taxonomy" id="33097"/>
    <lineage>
        <taxon>Eukaryota</taxon>
        <taxon>Viridiplantae</taxon>
        <taxon>Chlorophyta</taxon>
        <taxon>core chlorophytes</taxon>
        <taxon>Chlorophyceae</taxon>
        <taxon>CS clade</taxon>
        <taxon>Chlamydomonadales</taxon>
        <taxon>Volvocaceae</taxon>
        <taxon>Gonium</taxon>
    </lineage>
</organism>
<dbReference type="Pfam" id="PF05548">
    <property type="entry name" value="Peptidase_M11"/>
    <property type="match status" value="1"/>
</dbReference>
<comment type="caution">
    <text evidence="2">The sequence shown here is derived from an EMBL/GenBank/DDBJ whole genome shotgun (WGS) entry which is preliminary data.</text>
</comment>
<evidence type="ECO:0000313" key="2">
    <source>
        <dbReference type="EMBL" id="KXZ48445.1"/>
    </source>
</evidence>
<proteinExistence type="predicted"/>
<sequence>MSGTIAILSGDMVEDSSDLVWLLHVRSPEPVLYELTMPPTHLPGTLHSGDPVVVVGTRSGPDTIKVQTVTTVTQQTATMVVPRMLTTDVGMTAADVTATPADAVAQLAAATAAAAAAAAAAANAAGKKPQGDVWTAAAVAAAAASRVNNTRMVGDMPVLFMIVGICNSPPATSVQELERVLFGGPGSASLTLEGYYDECSRGRTAMNRANSMVVDGINLPCAFNGSYKYAAGSCLYRDAWGWHTLAQSTLLAARPGLDLGRFRHRVLVLPRGYTYEAGCPWIGLGTLGPVEKAADGSYISSMAWIQGETANSVMAFMHELGHNLYLHHANDSFGCEYCDWSSVMGGCCAVRCHNAPHNWQLGWGAPLAVLNSATLPAGVTLFFDLPSQHTSDVSVIWVQPDWLPAGRRDGSAALPVSYYLSYRIDSGKYDSDIPDVFLYATSVYFWDGLTQTTVRRTRYMASVFTGCLTYAAATA</sequence>
<feature type="domain" description="Peptidase M11 gametolysin" evidence="1">
    <location>
        <begin position="158"/>
        <end position="431"/>
    </location>
</feature>
<dbReference type="InterPro" id="IPR008752">
    <property type="entry name" value="Peptidase_M11"/>
</dbReference>
<dbReference type="EMBL" id="LSYV01000029">
    <property type="protein sequence ID" value="KXZ48445.1"/>
    <property type="molecule type" value="Genomic_DNA"/>
</dbReference>
<reference evidence="3" key="1">
    <citation type="journal article" date="2016" name="Nat. Commun.">
        <title>The Gonium pectorale genome demonstrates co-option of cell cycle regulation during the evolution of multicellularity.</title>
        <authorList>
            <person name="Hanschen E.R."/>
            <person name="Marriage T.N."/>
            <person name="Ferris P.J."/>
            <person name="Hamaji T."/>
            <person name="Toyoda A."/>
            <person name="Fujiyama A."/>
            <person name="Neme R."/>
            <person name="Noguchi H."/>
            <person name="Minakuchi Y."/>
            <person name="Suzuki M."/>
            <person name="Kawai-Toyooka H."/>
            <person name="Smith D.R."/>
            <person name="Sparks H."/>
            <person name="Anderson J."/>
            <person name="Bakaric R."/>
            <person name="Luria V."/>
            <person name="Karger A."/>
            <person name="Kirschner M.W."/>
            <person name="Durand P.M."/>
            <person name="Michod R.E."/>
            <person name="Nozaki H."/>
            <person name="Olson B.J."/>
        </authorList>
    </citation>
    <scope>NUCLEOTIDE SEQUENCE [LARGE SCALE GENOMIC DNA]</scope>
    <source>
        <strain evidence="3">NIES-2863</strain>
    </source>
</reference>
<dbReference type="SUPFAM" id="SSF55486">
    <property type="entry name" value="Metalloproteases ('zincins'), catalytic domain"/>
    <property type="match status" value="1"/>
</dbReference>